<dbReference type="InterPro" id="IPR005135">
    <property type="entry name" value="Endo/exonuclease/phosphatase"/>
</dbReference>
<evidence type="ECO:0000313" key="4">
    <source>
        <dbReference type="Proteomes" id="UP000595140"/>
    </source>
</evidence>
<reference evidence="3 4" key="1">
    <citation type="submission" date="2018-04" db="EMBL/GenBank/DDBJ databases">
        <authorList>
            <person name="Vogel A."/>
        </authorList>
    </citation>
    <scope>NUCLEOTIDE SEQUENCE [LARGE SCALE GENOMIC DNA]</scope>
</reference>
<feature type="region of interest" description="Disordered" evidence="1">
    <location>
        <begin position="607"/>
        <end position="633"/>
    </location>
</feature>
<keyword evidence="4" id="KW-1185">Reference proteome</keyword>
<accession>A0A484N458</accession>
<dbReference type="Pfam" id="PF03372">
    <property type="entry name" value="Exo_endo_phos"/>
    <property type="match status" value="1"/>
</dbReference>
<feature type="domain" description="Endonuclease/exonuclease/phosphatase" evidence="2">
    <location>
        <begin position="146"/>
        <end position="263"/>
    </location>
</feature>
<proteinExistence type="predicted"/>
<dbReference type="GO" id="GO:0003824">
    <property type="term" value="F:catalytic activity"/>
    <property type="evidence" value="ECO:0007669"/>
    <property type="project" value="InterPro"/>
</dbReference>
<evidence type="ECO:0000313" key="3">
    <source>
        <dbReference type="EMBL" id="VFQ95048.1"/>
    </source>
</evidence>
<feature type="compositionally biased region" description="Low complexity" evidence="1">
    <location>
        <begin position="52"/>
        <end position="89"/>
    </location>
</feature>
<organism evidence="3 4">
    <name type="scientific">Cuscuta campestris</name>
    <dbReference type="NCBI Taxonomy" id="132261"/>
    <lineage>
        <taxon>Eukaryota</taxon>
        <taxon>Viridiplantae</taxon>
        <taxon>Streptophyta</taxon>
        <taxon>Embryophyta</taxon>
        <taxon>Tracheophyta</taxon>
        <taxon>Spermatophyta</taxon>
        <taxon>Magnoliopsida</taxon>
        <taxon>eudicotyledons</taxon>
        <taxon>Gunneridae</taxon>
        <taxon>Pentapetalae</taxon>
        <taxon>asterids</taxon>
        <taxon>lamiids</taxon>
        <taxon>Solanales</taxon>
        <taxon>Convolvulaceae</taxon>
        <taxon>Cuscuteae</taxon>
        <taxon>Cuscuta</taxon>
        <taxon>Cuscuta subgen. Grammica</taxon>
        <taxon>Cuscuta sect. Cleistogrammica</taxon>
    </lineage>
</organism>
<name>A0A484N458_9ASTE</name>
<evidence type="ECO:0000259" key="2">
    <source>
        <dbReference type="Pfam" id="PF03372"/>
    </source>
</evidence>
<dbReference type="AlphaFoldDB" id="A0A484N458"/>
<dbReference type="PANTHER" id="PTHR33710">
    <property type="entry name" value="BNAC02G09200D PROTEIN"/>
    <property type="match status" value="1"/>
</dbReference>
<dbReference type="InterPro" id="IPR036691">
    <property type="entry name" value="Endo/exonu/phosph_ase_sf"/>
</dbReference>
<dbReference type="PANTHER" id="PTHR33710:SF13">
    <property type="entry name" value="ENDONUCLEASE_EXONUCLEASE_PHOSPHATASE FAMILY PROTEIN"/>
    <property type="match status" value="1"/>
</dbReference>
<evidence type="ECO:0000256" key="1">
    <source>
        <dbReference type="SAM" id="MobiDB-lite"/>
    </source>
</evidence>
<dbReference type="SUPFAM" id="SSF56219">
    <property type="entry name" value="DNase I-like"/>
    <property type="match status" value="1"/>
</dbReference>
<protein>
    <recommendedName>
        <fullName evidence="2">Endonuclease/exonuclease/phosphatase domain-containing protein</fullName>
    </recommendedName>
</protein>
<dbReference type="Proteomes" id="UP000595140">
    <property type="component" value="Unassembled WGS sequence"/>
</dbReference>
<dbReference type="EMBL" id="OOIL02005488">
    <property type="protein sequence ID" value="VFQ95048.1"/>
    <property type="molecule type" value="Genomic_DNA"/>
</dbReference>
<dbReference type="Gene3D" id="3.60.10.10">
    <property type="entry name" value="Endonuclease/exonuclease/phosphatase"/>
    <property type="match status" value="1"/>
</dbReference>
<sequence>MPVSDGPLPIEEDLITRPPRRPGAAAPTVFDAATDNPASEPLPATKDTAPVAASDMTSSSAASTGDSTSTALTDHLPDEAATTADEAAPTPDPIVGRGQRESPDNGRPFRCCGRSFSTVTILSHFDQPVTRFLHKELNKIFNITAVYGKHSIIERQELWHSLSETCPSDEAWIVGGDFNAILSLDEHKGNSSPPLKSIEEFQECLSSNSLTSIQLVKGWFTWSGNRGQGRLWRRLDRVLANIDCLNFFADIKCLHLSKAGSDHNPLLLDCILETPRSPKGFKVLNELKSAIRKWNKESFGDIFQNLKKAEEEAITAELSYDSNPIESNREAWSQAMANLLMATKKETEYWKQKAQIRWMEKGDSNSKFFHSFVKGRRAKLTISQIKSRSGQTLKDAASIKAEAVDFFTQTFSHSSITDPQEILKFIPQVISEEDNAFISRLPSMEEVKQAVWELDPHSTCGPDGFNGEFVLSQDLAHLGEGPPTCRARFQDALDYDPKCIIDELHSNELTFLFALDYDPKCIIDELHSNELTFQDALDYDPKCIIDDQDPTCASQLPRWGKMAVETLAAASGGDPGGGGEEGGRHWRRGVETLAVEGEAGRKTLAARSTARRGGLAPRRQACGGGGRSRKAAEDMRQLKLCGRKMSGLGSVN</sequence>
<gene>
    <name evidence="3" type="ORF">CCAM_LOCUS36824</name>
</gene>
<feature type="region of interest" description="Disordered" evidence="1">
    <location>
        <begin position="1"/>
        <end position="108"/>
    </location>
</feature>
<dbReference type="OrthoDB" id="1296323at2759"/>